<accession>A0A4P6UPM8</accession>
<protein>
    <submittedName>
        <fullName evidence="1">Spore coat protein</fullName>
    </submittedName>
</protein>
<dbReference type="InterPro" id="IPR014867">
    <property type="entry name" value="Spore_coat_CotH_CotH2/3/7"/>
</dbReference>
<evidence type="ECO:0000313" key="2">
    <source>
        <dbReference type="Proteomes" id="UP000291151"/>
    </source>
</evidence>
<keyword evidence="2" id="KW-1185">Reference proteome</keyword>
<gene>
    <name evidence="1" type="ORF">DKZ56_00100</name>
</gene>
<dbReference type="Proteomes" id="UP000291151">
    <property type="component" value="Chromosome"/>
</dbReference>
<dbReference type="KEGG" id="uth:DKZ56_00100"/>
<keyword evidence="1" id="KW-0946">Virion</keyword>
<dbReference type="RefSeq" id="WP_208650735.1">
    <property type="nucleotide sequence ID" value="NZ_CP036528.1"/>
</dbReference>
<dbReference type="PANTHER" id="PTHR40050">
    <property type="entry name" value="INNER SPORE COAT PROTEIN H"/>
    <property type="match status" value="1"/>
</dbReference>
<dbReference type="Pfam" id="PF08757">
    <property type="entry name" value="CotH"/>
    <property type="match status" value="1"/>
</dbReference>
<dbReference type="PANTHER" id="PTHR40050:SF1">
    <property type="entry name" value="INNER SPORE COAT PROTEIN H"/>
    <property type="match status" value="1"/>
</dbReference>
<dbReference type="AlphaFoldDB" id="A0A4P6UPM8"/>
<name>A0A4P6UPM8_9BACL</name>
<evidence type="ECO:0000313" key="1">
    <source>
        <dbReference type="EMBL" id="QBK24457.1"/>
    </source>
</evidence>
<proteinExistence type="predicted"/>
<dbReference type="EMBL" id="CP036528">
    <property type="protein sequence ID" value="QBK24457.1"/>
    <property type="molecule type" value="Genomic_DNA"/>
</dbReference>
<sequence length="355" mass="42482">MKTFFIEMSKKDLKKLHQNIWEEIYVDALLTIDDKRYDIKIGLRGNQLRKRKKKSYHIIFQQPYLVEGHHEIHLNAEYNDPSLMRNKLSFDFFQQIGVLAPSSKHIQLAINDKYEGIYLAIESFDQYYLKRRNLPEGSIYYATNDDANFSLYTPAGTLKKSLMDGYTTKYLFQGAEHLKKLLVIINTYPKEKFGEEMRNVMDIEKYLLWLAGVVCTQNFDGFIHNYALYHNSKTQLFEISPWDYDGSWGRNLHGEPLDLEFVPIRGYNTLTARLLENEQYKQMYRKILEKILQEYFIPSNIQPQIEEMQYAILPHYKEDPYINYKKKTFKNEKTFILQFIEKRNRFLMEQLEILT</sequence>
<reference evidence="1 2" key="1">
    <citation type="submission" date="2019-02" db="EMBL/GenBank/DDBJ databases">
        <title>Ureibacillus thermophilus.</title>
        <authorList>
            <person name="Sunny J.S."/>
            <person name="Natarajan A."/>
            <person name="Saleena L.M."/>
        </authorList>
    </citation>
    <scope>NUCLEOTIDE SEQUENCE [LARGE SCALE GENOMIC DNA]</scope>
    <source>
        <strain evidence="1 2">LM102</strain>
    </source>
</reference>
<keyword evidence="1" id="KW-0167">Capsid protein</keyword>
<organism evidence="1 2">
    <name type="scientific">Ureibacillus thermophilus</name>
    <dbReference type="NCBI Taxonomy" id="367743"/>
    <lineage>
        <taxon>Bacteria</taxon>
        <taxon>Bacillati</taxon>
        <taxon>Bacillota</taxon>
        <taxon>Bacilli</taxon>
        <taxon>Bacillales</taxon>
        <taxon>Caryophanaceae</taxon>
        <taxon>Ureibacillus</taxon>
    </lineage>
</organism>